<dbReference type="AlphaFoldDB" id="A0A2T4Z0Q5"/>
<dbReference type="RefSeq" id="WP_107728604.1">
    <property type="nucleotide sequence ID" value="NZ_PZZP01000004.1"/>
</dbReference>
<dbReference type="EMBL" id="PZZP01000004">
    <property type="protein sequence ID" value="PTM53321.1"/>
    <property type="molecule type" value="Genomic_DNA"/>
</dbReference>
<dbReference type="Proteomes" id="UP000241639">
    <property type="component" value="Unassembled WGS sequence"/>
</dbReference>
<reference evidence="1 2" key="1">
    <citation type="submission" date="2018-04" db="EMBL/GenBank/DDBJ databases">
        <title>Genomic Encyclopedia of Archaeal and Bacterial Type Strains, Phase II (KMG-II): from individual species to whole genera.</title>
        <authorList>
            <person name="Goeker M."/>
        </authorList>
    </citation>
    <scope>NUCLEOTIDE SEQUENCE [LARGE SCALE GENOMIC DNA]</scope>
    <source>
        <strain evidence="1 2">DSM 45169</strain>
    </source>
</reference>
<comment type="caution">
    <text evidence="1">The sequence shown here is derived from an EMBL/GenBank/DDBJ whole genome shotgun (WGS) entry which is preliminary data.</text>
</comment>
<evidence type="ECO:0000313" key="1">
    <source>
        <dbReference type="EMBL" id="PTM53321.1"/>
    </source>
</evidence>
<keyword evidence="2" id="KW-1185">Reference proteome</keyword>
<sequence>MTSHYKKIKDLNVSEVMTEEQYHTLREVVFLSVLTERLSNDDKRKNDESEQREILKELFGMSEQEIEDRIEGFLYYQSEKKQIEANDNGTQ</sequence>
<evidence type="ECO:0000313" key="2">
    <source>
        <dbReference type="Proteomes" id="UP000241639"/>
    </source>
</evidence>
<protein>
    <submittedName>
        <fullName evidence="1">Uncharacterized protein</fullName>
    </submittedName>
</protein>
<accession>A0A2T4Z0Q5</accession>
<name>A0A2T4Z0Q5_9BACL</name>
<proteinExistence type="predicted"/>
<gene>
    <name evidence="1" type="ORF">C8J48_3645</name>
</gene>
<organism evidence="1 2">
    <name type="scientific">Desmospora activa DSM 45169</name>
    <dbReference type="NCBI Taxonomy" id="1121389"/>
    <lineage>
        <taxon>Bacteria</taxon>
        <taxon>Bacillati</taxon>
        <taxon>Bacillota</taxon>
        <taxon>Bacilli</taxon>
        <taxon>Bacillales</taxon>
        <taxon>Thermoactinomycetaceae</taxon>
        <taxon>Desmospora</taxon>
    </lineage>
</organism>